<protein>
    <submittedName>
        <fullName evidence="1">DUF1857 family protein</fullName>
    </submittedName>
</protein>
<organism evidence="1 2">
    <name type="scientific">Pigmentiphaga aceris</name>
    <dbReference type="NCBI Taxonomy" id="1940612"/>
    <lineage>
        <taxon>Bacteria</taxon>
        <taxon>Pseudomonadati</taxon>
        <taxon>Pseudomonadota</taxon>
        <taxon>Betaproteobacteria</taxon>
        <taxon>Burkholderiales</taxon>
        <taxon>Alcaligenaceae</taxon>
        <taxon>Pigmentiphaga</taxon>
    </lineage>
</organism>
<dbReference type="AlphaFoldDB" id="A0A5C0B045"/>
<reference evidence="1 2" key="1">
    <citation type="submission" date="2019-08" db="EMBL/GenBank/DDBJ databases">
        <title>Amphibian skin-associated Pigmentiphaga: genome sequence and occurrence across geography and hosts.</title>
        <authorList>
            <person name="Bletz M.C."/>
            <person name="Bunk B."/>
            <person name="Sproeer C."/>
            <person name="Biwer P."/>
            <person name="Reiter S."/>
            <person name="Rabemananjara F.C.E."/>
            <person name="Schulz S."/>
            <person name="Overmann J."/>
            <person name="Vences M."/>
        </authorList>
    </citation>
    <scope>NUCLEOTIDE SEQUENCE [LARGE SCALE GENOMIC DNA]</scope>
    <source>
        <strain evidence="1 2">Mada1488</strain>
    </source>
</reference>
<dbReference type="RefSeq" id="WP_148817032.1">
    <property type="nucleotide sequence ID" value="NZ_CP043046.1"/>
</dbReference>
<gene>
    <name evidence="1" type="ORF">FXN63_20590</name>
</gene>
<dbReference type="SUPFAM" id="SSF55961">
    <property type="entry name" value="Bet v1-like"/>
    <property type="match status" value="1"/>
</dbReference>
<accession>A0A5C0B045</accession>
<dbReference type="Gene3D" id="3.30.530.20">
    <property type="match status" value="1"/>
</dbReference>
<dbReference type="EMBL" id="CP043046">
    <property type="protein sequence ID" value="QEI07968.1"/>
    <property type="molecule type" value="Genomic_DNA"/>
</dbReference>
<proteinExistence type="predicted"/>
<dbReference type="OrthoDB" id="6367327at2"/>
<dbReference type="Pfam" id="PF08982">
    <property type="entry name" value="AtaL"/>
    <property type="match status" value="1"/>
</dbReference>
<name>A0A5C0B045_9BURK</name>
<dbReference type="InterPro" id="IPR015075">
    <property type="entry name" value="AtaL"/>
</dbReference>
<keyword evidence="2" id="KW-1185">Reference proteome</keyword>
<sequence length="162" mass="18802">MRFEHLIQLNDPLVPLLDVLSREQVWRGLVLRAHDPVFFVMGLESCTIHSHLVDGPVETITRTLDFGPFQVNDSVTLTHEQEVDVQVPATDKWPRSRAIVRIEEPEPQALFLRFIYEWDDQTEQETALDEQTREIRQQAYVASDLDTVQRIRELSNSSGKLH</sequence>
<dbReference type="Proteomes" id="UP000325161">
    <property type="component" value="Chromosome"/>
</dbReference>
<dbReference type="InterPro" id="IPR023393">
    <property type="entry name" value="START-like_dom_sf"/>
</dbReference>
<evidence type="ECO:0000313" key="1">
    <source>
        <dbReference type="EMBL" id="QEI07968.1"/>
    </source>
</evidence>
<dbReference type="KEGG" id="pacr:FXN63_20590"/>
<evidence type="ECO:0000313" key="2">
    <source>
        <dbReference type="Proteomes" id="UP000325161"/>
    </source>
</evidence>